<reference evidence="2 3" key="1">
    <citation type="submission" date="2016-11" db="EMBL/GenBank/DDBJ databases">
        <authorList>
            <person name="Jaros S."/>
            <person name="Januszkiewicz K."/>
            <person name="Wedrychowicz H."/>
        </authorList>
    </citation>
    <scope>NUCLEOTIDE SEQUENCE [LARGE SCALE GENOMIC DNA]</scope>
    <source>
        <strain evidence="2 3">CGMCC 1.10681</strain>
    </source>
</reference>
<gene>
    <name evidence="2" type="ORF">SAMN05216179_3081</name>
</gene>
<dbReference type="RefSeq" id="WP_211619593.1">
    <property type="nucleotide sequence ID" value="NZ_FRCZ01000006.1"/>
</dbReference>
<name>A0A1M7QCY2_9BACI</name>
<keyword evidence="1" id="KW-1133">Transmembrane helix</keyword>
<evidence type="ECO:0000313" key="2">
    <source>
        <dbReference type="EMBL" id="SHN28652.1"/>
    </source>
</evidence>
<sequence>MLSLLIKTVSIPIVLFIAIYIWEQVHYEAIWQPVVIVLILITSGLFLEAIILKRKRLWVSVCLDFIATFLILYIISNMFEGSFISLIASIVIAVILVIPEYFLHRFLIKKE</sequence>
<dbReference type="AlphaFoldDB" id="A0A1M7QCY2"/>
<feature type="transmembrane region" description="Helical" evidence="1">
    <location>
        <begin position="82"/>
        <end position="103"/>
    </location>
</feature>
<accession>A0A1M7QCY2</accession>
<proteinExistence type="predicted"/>
<evidence type="ECO:0000256" key="1">
    <source>
        <dbReference type="SAM" id="Phobius"/>
    </source>
</evidence>
<evidence type="ECO:0000313" key="3">
    <source>
        <dbReference type="Proteomes" id="UP000184184"/>
    </source>
</evidence>
<evidence type="ECO:0008006" key="4">
    <source>
        <dbReference type="Google" id="ProtNLM"/>
    </source>
</evidence>
<dbReference type="Pfam" id="PF10710">
    <property type="entry name" value="DUF2512"/>
    <property type="match status" value="1"/>
</dbReference>
<dbReference type="InterPro" id="IPR019649">
    <property type="entry name" value="DUF2512"/>
</dbReference>
<feature type="transmembrane region" description="Helical" evidence="1">
    <location>
        <begin position="57"/>
        <end position="76"/>
    </location>
</feature>
<dbReference type="EMBL" id="FRCZ01000006">
    <property type="protein sequence ID" value="SHN28652.1"/>
    <property type="molecule type" value="Genomic_DNA"/>
</dbReference>
<organism evidence="2 3">
    <name type="scientific">Gracilibacillus kekensis</name>
    <dbReference type="NCBI Taxonomy" id="1027249"/>
    <lineage>
        <taxon>Bacteria</taxon>
        <taxon>Bacillati</taxon>
        <taxon>Bacillota</taxon>
        <taxon>Bacilli</taxon>
        <taxon>Bacillales</taxon>
        <taxon>Bacillaceae</taxon>
        <taxon>Gracilibacillus</taxon>
    </lineage>
</organism>
<keyword evidence="1" id="KW-0812">Transmembrane</keyword>
<keyword evidence="3" id="KW-1185">Reference proteome</keyword>
<feature type="transmembrane region" description="Helical" evidence="1">
    <location>
        <begin position="5"/>
        <end position="23"/>
    </location>
</feature>
<dbReference type="Proteomes" id="UP000184184">
    <property type="component" value="Unassembled WGS sequence"/>
</dbReference>
<protein>
    <recommendedName>
        <fullName evidence="4">4 TMS phage holin, superfamily IV</fullName>
    </recommendedName>
</protein>
<feature type="transmembrane region" description="Helical" evidence="1">
    <location>
        <begin position="29"/>
        <end position="50"/>
    </location>
</feature>
<keyword evidence="1" id="KW-0472">Membrane</keyword>